<dbReference type="InterPro" id="IPR036866">
    <property type="entry name" value="RibonucZ/Hydroxyglut_hydro"/>
</dbReference>
<accession>A0A1T4KDP4</accession>
<organism evidence="2 3">
    <name type="scientific">Eubacterium coprostanoligenes</name>
    <dbReference type="NCBI Taxonomy" id="290054"/>
    <lineage>
        <taxon>Bacteria</taxon>
        <taxon>Bacillati</taxon>
        <taxon>Bacillota</taxon>
        <taxon>Clostridia</taxon>
        <taxon>Eubacteriales</taxon>
        <taxon>Eubacteriaceae</taxon>
        <taxon>Eubacterium</taxon>
    </lineage>
</organism>
<dbReference type="InterPro" id="IPR001279">
    <property type="entry name" value="Metallo-B-lactamas"/>
</dbReference>
<dbReference type="Gene3D" id="3.60.15.10">
    <property type="entry name" value="Ribonuclease Z/Hydroxyacylglutathione hydrolase-like"/>
    <property type="match status" value="1"/>
</dbReference>
<protein>
    <submittedName>
        <fullName evidence="2">L-ascorbate 6-phosphate lactonase</fullName>
    </submittedName>
</protein>
<gene>
    <name evidence="2" type="ORF">SAMN02745114_00440</name>
</gene>
<dbReference type="OrthoDB" id="9789133at2"/>
<dbReference type="RefSeq" id="WP_078767938.1">
    <property type="nucleotide sequence ID" value="NZ_FUWW01000003.1"/>
</dbReference>
<proteinExistence type="predicted"/>
<sequence>MNDFVISVLTAPLGKTHLFSVGQAGYIIKSKSGQLLAIDIYLSECVERLEGHVGFKRLLPKILSPFDIAFDCVITTHPHWDHYDVDSIPELMSNNKTQLYASVDCEELVKSESITNSNIDYVKPGDHKECGDFSIDFINCDHGSGAPDAVGVIVTVDGKRILEVGDSCLRLDRTQEYLSVGSIDVMIAPINGAYGNLNEQDCVDLCKALNPRITVPCHYGMFASHGGNPGKFFNIITEQCPDKDFVIMAMGEKIEL</sequence>
<dbReference type="SMART" id="SM00849">
    <property type="entry name" value="Lactamase_B"/>
    <property type="match status" value="1"/>
</dbReference>
<reference evidence="2 3" key="1">
    <citation type="submission" date="2017-02" db="EMBL/GenBank/DDBJ databases">
        <authorList>
            <person name="Peterson S.W."/>
        </authorList>
    </citation>
    <scope>NUCLEOTIDE SEQUENCE [LARGE SCALE GENOMIC DNA]</scope>
    <source>
        <strain evidence="2 3">ATCC 51222</strain>
    </source>
</reference>
<evidence type="ECO:0000259" key="1">
    <source>
        <dbReference type="SMART" id="SM00849"/>
    </source>
</evidence>
<dbReference type="EMBL" id="FUWW01000003">
    <property type="protein sequence ID" value="SJZ40463.1"/>
    <property type="molecule type" value="Genomic_DNA"/>
</dbReference>
<keyword evidence="3" id="KW-1185">Reference proteome</keyword>
<dbReference type="AlphaFoldDB" id="A0A1T4KDP4"/>
<dbReference type="Proteomes" id="UP000190657">
    <property type="component" value="Unassembled WGS sequence"/>
</dbReference>
<dbReference type="SUPFAM" id="SSF56281">
    <property type="entry name" value="Metallo-hydrolase/oxidoreductase"/>
    <property type="match status" value="1"/>
</dbReference>
<evidence type="ECO:0000313" key="3">
    <source>
        <dbReference type="Proteomes" id="UP000190657"/>
    </source>
</evidence>
<name>A0A1T4KDP4_9FIRM</name>
<feature type="domain" description="Metallo-beta-lactamase" evidence="1">
    <location>
        <begin position="22"/>
        <end position="218"/>
    </location>
</feature>
<dbReference type="STRING" id="290054.SAMN02745114_00440"/>
<dbReference type="InterPro" id="IPR050114">
    <property type="entry name" value="UPF0173_UPF0282_UlaG_hydrolase"/>
</dbReference>
<dbReference type="PANTHER" id="PTHR43546">
    <property type="entry name" value="UPF0173 METAL-DEPENDENT HYDROLASE MJ1163-RELATED"/>
    <property type="match status" value="1"/>
</dbReference>
<evidence type="ECO:0000313" key="2">
    <source>
        <dbReference type="EMBL" id="SJZ40463.1"/>
    </source>
</evidence>
<dbReference type="Pfam" id="PF13483">
    <property type="entry name" value="Lactamase_B_3"/>
    <property type="match status" value="1"/>
</dbReference>